<dbReference type="SUPFAM" id="SSF50249">
    <property type="entry name" value="Nucleic acid-binding proteins"/>
    <property type="match status" value="2"/>
</dbReference>
<evidence type="ECO:0000256" key="1">
    <source>
        <dbReference type="SAM" id="MobiDB-lite"/>
    </source>
</evidence>
<evidence type="ECO:0000313" key="5">
    <source>
        <dbReference type="Proteomes" id="UP001642464"/>
    </source>
</evidence>
<feature type="transmembrane region" description="Helical" evidence="2">
    <location>
        <begin position="73"/>
        <end position="99"/>
    </location>
</feature>
<feature type="transmembrane region" description="Helical" evidence="2">
    <location>
        <begin position="207"/>
        <end position="227"/>
    </location>
</feature>
<name>A0ABP0Q300_9DINO</name>
<evidence type="ECO:0000313" key="4">
    <source>
        <dbReference type="EMBL" id="CAK9081380.1"/>
    </source>
</evidence>
<feature type="domain" description="S1 motif" evidence="3">
    <location>
        <begin position="667"/>
        <end position="732"/>
    </location>
</feature>
<organism evidence="4 5">
    <name type="scientific">Durusdinium trenchii</name>
    <dbReference type="NCBI Taxonomy" id="1381693"/>
    <lineage>
        <taxon>Eukaryota</taxon>
        <taxon>Sar</taxon>
        <taxon>Alveolata</taxon>
        <taxon>Dinophyceae</taxon>
        <taxon>Suessiales</taxon>
        <taxon>Symbiodiniaceae</taxon>
        <taxon>Durusdinium</taxon>
    </lineage>
</organism>
<feature type="transmembrane region" description="Helical" evidence="2">
    <location>
        <begin position="480"/>
        <end position="501"/>
    </location>
</feature>
<feature type="transmembrane region" description="Helical" evidence="2">
    <location>
        <begin position="111"/>
        <end position="131"/>
    </location>
</feature>
<sequence length="904" mass="100658">MHIIRQQAAAAEQRGIFKSASASDVLLNLAWTRDGQEQAALYSSLPHVSSVDYFVSHSWSCPRWKKILAISHYFNLNLAICMWGFTCILMSFMLIAYAGGLSSVARECQPVLYGTLLHVPMAVFLITYLFGHLLSGRRFWFDCVCVNQSNALEKGAILQAIPAFVANSTHMLILWDERYFDRLWCNYELAVSALTSNSSGELREMHFVPTWAPLWTLSSVAATFVLAETYDGTKPMVDSHSRASLFVSWFNFEFAPLWTCFVVAIPTAWFCFGKIDGHKLMLDQMESFDFRNAQCTLETDRVVLQRQVLDLFEEDLDLSSVEERCIAETSEDSNEDLDRTTAVTPLTLGENEPTETSKSERSFLAQAMAMDNFNDCVRGPLRESVMSLMGQEGADMPFKLLVVFGLPIWGLGLIEVFGCDGNTDCRVSASSEGYASMARYFVGNAAINMLIPVLTALVFPLALRINFMVTKLVAKGPWRMVLGSIFTTGLFMIIDALQAAGPGAMVVILNRFSTTWLIGFLGACGDEGYGASLDIGCEELEVYIQSKQTFSGLLVASMQRRPVPREQLSALCADGWTPYEGCGIRENFQKLQQTGHGKERTTGYSQRFDGMQALLCKLENIEEKLPLGAKTTVYVWNKSRFTGRIYLGLEPRPIKGTPLHAMPIDGVTPILGTVTRLASGYAYVDVGCEVLGRLSGNETGNERWRNLSLGDVVEVYARRRNLEGGRISLNLTPESQPRLSIEDVASGTREHEGSVVSVQHGSAFVDIHCEVCGVLPATGGRHSLRESDRVLVRVEALDETERFRLSFVKLLTEARQRQISHEEWITFCLICLILFLTTSADKQVLQLMFAESIRIEVVCEHPDKVSEHGKGELQRVIQNRQGPGSLSSDAILQHRLCTAQNWIG</sequence>
<dbReference type="Proteomes" id="UP001642464">
    <property type="component" value="Unassembled WGS sequence"/>
</dbReference>
<keyword evidence="2" id="KW-0812">Transmembrane</keyword>
<dbReference type="PROSITE" id="PS50126">
    <property type="entry name" value="S1"/>
    <property type="match status" value="1"/>
</dbReference>
<dbReference type="InterPro" id="IPR012340">
    <property type="entry name" value="NA-bd_OB-fold"/>
</dbReference>
<gene>
    <name evidence="4" type="ORF">SCF082_LOCUS38742</name>
</gene>
<protein>
    <recommendedName>
        <fullName evidence="3">S1 motif domain-containing protein</fullName>
    </recommendedName>
</protein>
<feature type="transmembrane region" description="Helical" evidence="2">
    <location>
        <begin position="437"/>
        <end position="459"/>
    </location>
</feature>
<proteinExistence type="predicted"/>
<accession>A0ABP0Q300</accession>
<dbReference type="EMBL" id="CAXAMM010038840">
    <property type="protein sequence ID" value="CAK9081380.1"/>
    <property type="molecule type" value="Genomic_DNA"/>
</dbReference>
<keyword evidence="2" id="KW-0472">Membrane</keyword>
<reference evidence="4 5" key="1">
    <citation type="submission" date="2024-02" db="EMBL/GenBank/DDBJ databases">
        <authorList>
            <person name="Chen Y."/>
            <person name="Shah S."/>
            <person name="Dougan E. K."/>
            <person name="Thang M."/>
            <person name="Chan C."/>
        </authorList>
    </citation>
    <scope>NUCLEOTIDE SEQUENCE [LARGE SCALE GENOMIC DNA]</scope>
</reference>
<dbReference type="InterPro" id="IPR003029">
    <property type="entry name" value="S1_domain"/>
</dbReference>
<keyword evidence="5" id="KW-1185">Reference proteome</keyword>
<feature type="transmembrane region" description="Helical" evidence="2">
    <location>
        <begin position="398"/>
        <end position="417"/>
    </location>
</feature>
<feature type="region of interest" description="Disordered" evidence="1">
    <location>
        <begin position="328"/>
        <end position="359"/>
    </location>
</feature>
<feature type="transmembrane region" description="Helical" evidence="2">
    <location>
        <begin position="247"/>
        <end position="272"/>
    </location>
</feature>
<evidence type="ECO:0000256" key="2">
    <source>
        <dbReference type="SAM" id="Phobius"/>
    </source>
</evidence>
<keyword evidence="2" id="KW-1133">Transmembrane helix</keyword>
<comment type="caution">
    <text evidence="4">The sequence shown here is derived from an EMBL/GenBank/DDBJ whole genome shotgun (WGS) entry which is preliminary data.</text>
</comment>
<evidence type="ECO:0000259" key="3">
    <source>
        <dbReference type="PROSITE" id="PS50126"/>
    </source>
</evidence>